<sequence length="243" mass="26889">MSHSRSNLLTGAVLGGLIAVGLVWSGSYLRTVGKIWQESNRIASVKGVAERELKADMALWPVYFRVEAKDLASLQIELQKSENLTRAFLRQQGFEDSELSLSPMKVSDRNEYGSSDKPIINRYTGSAAVVVRTSKVETVRTASRHTGDLVSQGVLLSSGLYDGNDYAPQYQFTKLNDIKPDMIREATANARKAAEQFASDSESHLGAIKNASQGYFTVEDLDNYTPDIKKVRVVTNIDYTLKD</sequence>
<reference evidence="1 2" key="1">
    <citation type="submission" date="2018-09" db="EMBL/GenBank/DDBJ databases">
        <title>Zymobacter palmae IAM14233 (=T109) whole genome analysis.</title>
        <authorList>
            <person name="Yanase H."/>
        </authorList>
    </citation>
    <scope>NUCLEOTIDE SEQUENCE [LARGE SCALE GENOMIC DNA]</scope>
    <source>
        <strain evidence="1 2">IAM14233</strain>
    </source>
</reference>
<dbReference type="RefSeq" id="WP_027704367.1">
    <property type="nucleotide sequence ID" value="NZ_AP018933.1"/>
</dbReference>
<dbReference type="PANTHER" id="PTHR34387">
    <property type="entry name" value="SLR1258 PROTEIN"/>
    <property type="match status" value="1"/>
</dbReference>
<accession>A0A348HB18</accession>
<dbReference type="AlphaFoldDB" id="A0A348HB18"/>
<evidence type="ECO:0000313" key="2">
    <source>
        <dbReference type="Proteomes" id="UP000267342"/>
    </source>
</evidence>
<dbReference type="Gene3D" id="3.30.70.2970">
    <property type="entry name" value="Protein of unknown function (DUF541), domain 2"/>
    <property type="match status" value="1"/>
</dbReference>
<gene>
    <name evidence="1" type="ORF">ZBT109_0020</name>
</gene>
<dbReference type="PIRSF" id="PIRSF029033">
    <property type="entry name" value="UCP029033"/>
    <property type="match status" value="1"/>
</dbReference>
<dbReference type="InterPro" id="IPR052022">
    <property type="entry name" value="26kDa_periplasmic_antigen"/>
</dbReference>
<proteinExistence type="predicted"/>
<dbReference type="PANTHER" id="PTHR34387:SF2">
    <property type="entry name" value="SLR1258 PROTEIN"/>
    <property type="match status" value="1"/>
</dbReference>
<dbReference type="GO" id="GO:0006974">
    <property type="term" value="P:DNA damage response"/>
    <property type="evidence" value="ECO:0007669"/>
    <property type="project" value="TreeGrafter"/>
</dbReference>
<dbReference type="Proteomes" id="UP000267342">
    <property type="component" value="Chromosome"/>
</dbReference>
<dbReference type="EMBL" id="AP018933">
    <property type="protein sequence ID" value="BBG28820.1"/>
    <property type="molecule type" value="Genomic_DNA"/>
</dbReference>
<protein>
    <submittedName>
        <fullName evidence="1">Uncharacterized protein conserved in bacteria</fullName>
    </submittedName>
</protein>
<name>A0A348HB18_9GAMM</name>
<dbReference type="KEGG" id="zpl:ZBT109_0020"/>
<dbReference type="Gene3D" id="3.30.110.170">
    <property type="entry name" value="Protein of unknown function (DUF541), domain 1"/>
    <property type="match status" value="1"/>
</dbReference>
<dbReference type="InterPro" id="IPR007497">
    <property type="entry name" value="SIMPL/DUF541"/>
</dbReference>
<dbReference type="Pfam" id="PF04402">
    <property type="entry name" value="SIMPL"/>
    <property type="match status" value="1"/>
</dbReference>
<keyword evidence="2" id="KW-1185">Reference proteome</keyword>
<organism evidence="1 2">
    <name type="scientific">Zymobacter palmae</name>
    <dbReference type="NCBI Taxonomy" id="33074"/>
    <lineage>
        <taxon>Bacteria</taxon>
        <taxon>Pseudomonadati</taxon>
        <taxon>Pseudomonadota</taxon>
        <taxon>Gammaproteobacteria</taxon>
        <taxon>Oceanospirillales</taxon>
        <taxon>Halomonadaceae</taxon>
        <taxon>Zymobacter group</taxon>
        <taxon>Zymobacter</taxon>
    </lineage>
</organism>
<dbReference type="InterPro" id="IPR016907">
    <property type="entry name" value="UCP029033"/>
</dbReference>
<evidence type="ECO:0000313" key="1">
    <source>
        <dbReference type="EMBL" id="BBG28820.1"/>
    </source>
</evidence>